<dbReference type="AlphaFoldDB" id="A0A179UMG2"/>
<dbReference type="VEuPathDB" id="FungiDB:BDBG_04361"/>
<sequence length="144" mass="16462">MQNLSESLLKTVRKAAEITESESKLHTHTRILNKIKALCTQWQAEAEVKQQLTFTADQAFTIKSFTDAITIINKNRKNQILGLQQKIKCLHRQATTLNLKISSQSFTISLEVYTLSEITAQNENLSMEYIKLEDLSESLNFNND</sequence>
<keyword evidence="2" id="KW-1185">Reference proteome</keyword>
<evidence type="ECO:0000313" key="1">
    <source>
        <dbReference type="EMBL" id="OAT08409.1"/>
    </source>
</evidence>
<protein>
    <submittedName>
        <fullName evidence="1">Uncharacterized protein</fullName>
    </submittedName>
</protein>
<dbReference type="Proteomes" id="UP000002038">
    <property type="component" value="Unassembled WGS sequence"/>
</dbReference>
<reference evidence="2" key="1">
    <citation type="journal article" date="2015" name="PLoS Genet.">
        <title>The dynamic genome and transcriptome of the human fungal pathogen Blastomyces and close relative Emmonsia.</title>
        <authorList>
            <person name="Munoz J.F."/>
            <person name="Gauthier G.M."/>
            <person name="Desjardins C.A."/>
            <person name="Gallo J.E."/>
            <person name="Holder J."/>
            <person name="Sullivan T.D."/>
            <person name="Marty A.J."/>
            <person name="Carmen J.C."/>
            <person name="Chen Z."/>
            <person name="Ding L."/>
            <person name="Gujja S."/>
            <person name="Magrini V."/>
            <person name="Misas E."/>
            <person name="Mitreva M."/>
            <person name="Priest M."/>
            <person name="Saif S."/>
            <person name="Whiston E.A."/>
            <person name="Young S."/>
            <person name="Zeng Q."/>
            <person name="Goldman W.E."/>
            <person name="Mardis E.R."/>
            <person name="Taylor J.W."/>
            <person name="McEwen J.G."/>
            <person name="Clay O.K."/>
            <person name="Klein B.S."/>
            <person name="Cuomo C.A."/>
        </authorList>
    </citation>
    <scope>NUCLEOTIDE SEQUENCE [LARGE SCALE GENOMIC DNA]</scope>
    <source>
        <strain evidence="2">SLH14081</strain>
    </source>
</reference>
<dbReference type="RefSeq" id="XP_031578270.1">
    <property type="nucleotide sequence ID" value="XM_031721637.1"/>
</dbReference>
<dbReference type="KEGG" id="bgh:BDBG_04361"/>
<name>A0A179UMG2_BLAGS</name>
<accession>A0A179UMG2</accession>
<organism evidence="1 2">
    <name type="scientific">Blastomyces gilchristii (strain SLH14081)</name>
    <name type="common">Blastomyces dermatitidis</name>
    <dbReference type="NCBI Taxonomy" id="559298"/>
    <lineage>
        <taxon>Eukaryota</taxon>
        <taxon>Fungi</taxon>
        <taxon>Dikarya</taxon>
        <taxon>Ascomycota</taxon>
        <taxon>Pezizomycotina</taxon>
        <taxon>Eurotiomycetes</taxon>
        <taxon>Eurotiomycetidae</taxon>
        <taxon>Onygenales</taxon>
        <taxon>Ajellomycetaceae</taxon>
        <taxon>Blastomyces</taxon>
    </lineage>
</organism>
<proteinExistence type="predicted"/>
<evidence type="ECO:0000313" key="2">
    <source>
        <dbReference type="Proteomes" id="UP000002038"/>
    </source>
</evidence>
<gene>
    <name evidence="1" type="ORF">BDBG_04361</name>
</gene>
<dbReference type="EMBL" id="GG657454">
    <property type="protein sequence ID" value="OAT08409.1"/>
    <property type="molecule type" value="Genomic_DNA"/>
</dbReference>
<dbReference type="GeneID" id="8504840"/>